<accession>A0A9P9EC49</accession>
<gene>
    <name evidence="3" type="ORF">B0J11DRAFT_154116</name>
</gene>
<dbReference type="OrthoDB" id="68104at2759"/>
<protein>
    <submittedName>
        <fullName evidence="3">Heavy-metal-binding-domain-containing protein</fullName>
    </submittedName>
</protein>
<dbReference type="InterPro" id="IPR002765">
    <property type="entry name" value="UPF0145_YbjQ-like"/>
</dbReference>
<dbReference type="EMBL" id="JAGMWT010000002">
    <property type="protein sequence ID" value="KAH7135160.1"/>
    <property type="molecule type" value="Genomic_DNA"/>
</dbReference>
<evidence type="ECO:0000313" key="3">
    <source>
        <dbReference type="EMBL" id="KAH7135160.1"/>
    </source>
</evidence>
<feature type="compositionally biased region" description="Polar residues" evidence="2">
    <location>
        <begin position="35"/>
        <end position="44"/>
    </location>
</feature>
<dbReference type="InterPro" id="IPR035439">
    <property type="entry name" value="UPF0145_dom_sf"/>
</dbReference>
<organism evidence="3 4">
    <name type="scientific">Dendryphion nanum</name>
    <dbReference type="NCBI Taxonomy" id="256645"/>
    <lineage>
        <taxon>Eukaryota</taxon>
        <taxon>Fungi</taxon>
        <taxon>Dikarya</taxon>
        <taxon>Ascomycota</taxon>
        <taxon>Pezizomycotina</taxon>
        <taxon>Dothideomycetes</taxon>
        <taxon>Pleosporomycetidae</taxon>
        <taxon>Pleosporales</taxon>
        <taxon>Torulaceae</taxon>
        <taxon>Dendryphion</taxon>
    </lineage>
</organism>
<feature type="region of interest" description="Disordered" evidence="2">
    <location>
        <begin position="1"/>
        <end position="44"/>
    </location>
</feature>
<dbReference type="AlphaFoldDB" id="A0A9P9EC49"/>
<comment type="caution">
    <text evidence="3">The sequence shown here is derived from an EMBL/GenBank/DDBJ whole genome shotgun (WGS) entry which is preliminary data.</text>
</comment>
<dbReference type="SUPFAM" id="SSF117782">
    <property type="entry name" value="YbjQ-like"/>
    <property type="match status" value="1"/>
</dbReference>
<dbReference type="Pfam" id="PF01906">
    <property type="entry name" value="YbjQ_1"/>
    <property type="match status" value="1"/>
</dbReference>
<keyword evidence="4" id="KW-1185">Reference proteome</keyword>
<dbReference type="Gene3D" id="3.30.110.70">
    <property type="entry name" value="Hypothetical protein apc22750. Chain B"/>
    <property type="match status" value="1"/>
</dbReference>
<evidence type="ECO:0000313" key="4">
    <source>
        <dbReference type="Proteomes" id="UP000700596"/>
    </source>
</evidence>
<reference evidence="3" key="1">
    <citation type="journal article" date="2021" name="Nat. Commun.">
        <title>Genetic determinants of endophytism in the Arabidopsis root mycobiome.</title>
        <authorList>
            <person name="Mesny F."/>
            <person name="Miyauchi S."/>
            <person name="Thiergart T."/>
            <person name="Pickel B."/>
            <person name="Atanasova L."/>
            <person name="Karlsson M."/>
            <person name="Huettel B."/>
            <person name="Barry K.W."/>
            <person name="Haridas S."/>
            <person name="Chen C."/>
            <person name="Bauer D."/>
            <person name="Andreopoulos W."/>
            <person name="Pangilinan J."/>
            <person name="LaButti K."/>
            <person name="Riley R."/>
            <person name="Lipzen A."/>
            <person name="Clum A."/>
            <person name="Drula E."/>
            <person name="Henrissat B."/>
            <person name="Kohler A."/>
            <person name="Grigoriev I.V."/>
            <person name="Martin F.M."/>
            <person name="Hacquard S."/>
        </authorList>
    </citation>
    <scope>NUCLEOTIDE SEQUENCE</scope>
    <source>
        <strain evidence="3">MPI-CAGE-CH-0243</strain>
    </source>
</reference>
<name>A0A9P9EC49_9PLEO</name>
<evidence type="ECO:0000256" key="2">
    <source>
        <dbReference type="SAM" id="MobiDB-lite"/>
    </source>
</evidence>
<comment type="similarity">
    <text evidence="1">Belongs to the UPF0145 family.</text>
</comment>
<proteinExistence type="inferred from homology"/>
<dbReference type="Proteomes" id="UP000700596">
    <property type="component" value="Unassembled WGS sequence"/>
</dbReference>
<dbReference type="PANTHER" id="PTHR34068">
    <property type="entry name" value="UPF0145 PROTEIN YBJQ"/>
    <property type="match status" value="1"/>
</dbReference>
<dbReference type="PANTHER" id="PTHR34068:SF2">
    <property type="entry name" value="UPF0145 PROTEIN SCO3412"/>
    <property type="match status" value="1"/>
</dbReference>
<evidence type="ECO:0000256" key="1">
    <source>
        <dbReference type="ARBA" id="ARBA00010751"/>
    </source>
</evidence>
<sequence>MLTNRRSTMMMAPNPNLTRPQTLHLPSPESEPHSRNPSILTSTTPDLPGYRITRVLGTVDGLTTCARKDTKSFLKSVGIGSEAKSLTHMLYNARHQAVERMVRDCVARGGNAVIGMGYNESEVLGFATISCYGTAVFVERVREKEDPFA</sequence>